<sequence>MTLKEIKRTRKLLKMRSKKLLSIQDEEKSLVAHVYIPPLSPPSPLSLEDPVAFSCVLLSITALNLGLEGTEVPQTASNSLGPTDPDTSPFLCYPDSQEIEKDQLNRILTIVKTAGSTFQQGSK</sequence>
<organism evidence="1 2">
    <name type="scientific">Entomophthora muscae</name>
    <dbReference type="NCBI Taxonomy" id="34485"/>
    <lineage>
        <taxon>Eukaryota</taxon>
        <taxon>Fungi</taxon>
        <taxon>Fungi incertae sedis</taxon>
        <taxon>Zoopagomycota</taxon>
        <taxon>Entomophthoromycotina</taxon>
        <taxon>Entomophthoromycetes</taxon>
        <taxon>Entomophthorales</taxon>
        <taxon>Entomophthoraceae</taxon>
        <taxon>Entomophthora</taxon>
    </lineage>
</organism>
<keyword evidence="2" id="KW-1185">Reference proteome</keyword>
<dbReference type="EMBL" id="QTSX02003552">
    <property type="protein sequence ID" value="KAJ9071109.1"/>
    <property type="molecule type" value="Genomic_DNA"/>
</dbReference>
<accession>A0ACC2T8W6</accession>
<proteinExistence type="predicted"/>
<gene>
    <name evidence="1" type="ORF">DSO57_1000783</name>
</gene>
<reference evidence="1" key="1">
    <citation type="submission" date="2022-04" db="EMBL/GenBank/DDBJ databases">
        <title>Genome of the entomopathogenic fungus Entomophthora muscae.</title>
        <authorList>
            <person name="Elya C."/>
            <person name="Lovett B.R."/>
            <person name="Lee E."/>
            <person name="Macias A.M."/>
            <person name="Hajek A.E."/>
            <person name="De Bivort B.L."/>
            <person name="Kasson M.T."/>
            <person name="De Fine Licht H.H."/>
            <person name="Stajich J.E."/>
        </authorList>
    </citation>
    <scope>NUCLEOTIDE SEQUENCE</scope>
    <source>
        <strain evidence="1">Berkeley</strain>
    </source>
</reference>
<evidence type="ECO:0000313" key="2">
    <source>
        <dbReference type="Proteomes" id="UP001165960"/>
    </source>
</evidence>
<evidence type="ECO:0000313" key="1">
    <source>
        <dbReference type="EMBL" id="KAJ9071109.1"/>
    </source>
</evidence>
<dbReference type="Proteomes" id="UP001165960">
    <property type="component" value="Unassembled WGS sequence"/>
</dbReference>
<comment type="caution">
    <text evidence="1">The sequence shown here is derived from an EMBL/GenBank/DDBJ whole genome shotgun (WGS) entry which is preliminary data.</text>
</comment>
<protein>
    <submittedName>
        <fullName evidence="1">Uncharacterized protein</fullName>
    </submittedName>
</protein>
<name>A0ACC2T8W6_9FUNG</name>